<protein>
    <submittedName>
        <fullName evidence="2">KR domain-containing protein</fullName>
    </submittedName>
</protein>
<evidence type="ECO:0000256" key="1">
    <source>
        <dbReference type="ARBA" id="ARBA00023002"/>
    </source>
</evidence>
<dbReference type="PRINTS" id="PR00081">
    <property type="entry name" value="GDHRDH"/>
</dbReference>
<dbReference type="EMBL" id="QFPX01000007">
    <property type="protein sequence ID" value="PZQ55091.1"/>
    <property type="molecule type" value="Genomic_DNA"/>
</dbReference>
<name>A0A2W5NNN1_9SPHN</name>
<accession>A0A2W5NNN1</accession>
<dbReference type="GO" id="GO:0016491">
    <property type="term" value="F:oxidoreductase activity"/>
    <property type="evidence" value="ECO:0007669"/>
    <property type="project" value="UniProtKB-KW"/>
</dbReference>
<organism evidence="2 3">
    <name type="scientific">Novosphingobium pentaromativorans</name>
    <dbReference type="NCBI Taxonomy" id="205844"/>
    <lineage>
        <taxon>Bacteria</taxon>
        <taxon>Pseudomonadati</taxon>
        <taxon>Pseudomonadota</taxon>
        <taxon>Alphaproteobacteria</taxon>
        <taxon>Sphingomonadales</taxon>
        <taxon>Sphingomonadaceae</taxon>
        <taxon>Novosphingobium</taxon>
    </lineage>
</organism>
<dbReference type="SUPFAM" id="SSF51735">
    <property type="entry name" value="NAD(P)-binding Rossmann-fold domains"/>
    <property type="match status" value="1"/>
</dbReference>
<dbReference type="PANTHER" id="PTHR43157">
    <property type="entry name" value="PHOSPHATIDYLINOSITOL-GLYCAN BIOSYNTHESIS CLASS F PROTEIN-RELATED"/>
    <property type="match status" value="1"/>
</dbReference>
<proteinExistence type="predicted"/>
<evidence type="ECO:0000313" key="2">
    <source>
        <dbReference type="EMBL" id="PZQ55091.1"/>
    </source>
</evidence>
<dbReference type="InterPro" id="IPR036291">
    <property type="entry name" value="NAD(P)-bd_dom_sf"/>
</dbReference>
<dbReference type="InterPro" id="IPR002347">
    <property type="entry name" value="SDR_fam"/>
</dbReference>
<dbReference type="PANTHER" id="PTHR43157:SF31">
    <property type="entry name" value="PHOSPHATIDYLINOSITOL-GLYCAN BIOSYNTHESIS CLASS F PROTEIN"/>
    <property type="match status" value="1"/>
</dbReference>
<dbReference type="CDD" id="cd05327">
    <property type="entry name" value="retinol-DH_like_SDR_c_like"/>
    <property type="match status" value="1"/>
</dbReference>
<dbReference type="AlphaFoldDB" id="A0A2W5NNN1"/>
<dbReference type="Pfam" id="PF00106">
    <property type="entry name" value="adh_short"/>
    <property type="match status" value="1"/>
</dbReference>
<evidence type="ECO:0000313" key="3">
    <source>
        <dbReference type="Proteomes" id="UP000249082"/>
    </source>
</evidence>
<comment type="caution">
    <text evidence="2">The sequence shown here is derived from an EMBL/GenBank/DDBJ whole genome shotgun (WGS) entry which is preliminary data.</text>
</comment>
<dbReference type="Gene3D" id="3.40.50.720">
    <property type="entry name" value="NAD(P)-binding Rossmann-like Domain"/>
    <property type="match status" value="1"/>
</dbReference>
<dbReference type="NCBIfam" id="NF004846">
    <property type="entry name" value="PRK06197.1"/>
    <property type="match status" value="1"/>
</dbReference>
<dbReference type="Proteomes" id="UP000249082">
    <property type="component" value="Unassembled WGS sequence"/>
</dbReference>
<gene>
    <name evidence="2" type="ORF">DI555_10535</name>
</gene>
<reference evidence="2 3" key="1">
    <citation type="submission" date="2017-08" db="EMBL/GenBank/DDBJ databases">
        <title>Infants hospitalized years apart are colonized by the same room-sourced microbial strains.</title>
        <authorList>
            <person name="Brooks B."/>
            <person name="Olm M.R."/>
            <person name="Firek B.A."/>
            <person name="Baker R."/>
            <person name="Thomas B.C."/>
            <person name="Morowitz M.J."/>
            <person name="Banfield J.F."/>
        </authorList>
    </citation>
    <scope>NUCLEOTIDE SEQUENCE [LARGE SCALE GENOMIC DNA]</scope>
    <source>
        <strain evidence="2">S2_005_002_R2_33</strain>
    </source>
</reference>
<keyword evidence="1" id="KW-0560">Oxidoreductase</keyword>
<sequence>MSGFTAASVAGQAGKCFLVTGANTGIGYETARVLAAHGARVLMACRSEEKARLAMEHIRMEAPGANLAFVPLDQADLFSVRECAEQVMRDEPRLDVLVNNAGVMVPPLERTVQGHELQFGVNHLAPFALTGLLLPKLAETPGARVVITASLAHMRGRIDWDDLDARRSYRARQRYGDSKLANLLHLLELDRRLRAAGSPVSAMACHPGIAATELGRHSLGFRLLFPVAGVVLNSAEHGAWPTLQAATDAAAEPGQYYGPQRFFGMSGPSGIARRNAAARDVMAARRLWEVSEQMTGIDCGLAGF</sequence>